<comment type="caution">
    <text evidence="3">The sequence shown here is derived from an EMBL/GenBank/DDBJ whole genome shotgun (WGS) entry which is preliminary data.</text>
</comment>
<feature type="transmembrane region" description="Helical" evidence="2">
    <location>
        <begin position="174"/>
        <end position="196"/>
    </location>
</feature>
<keyword evidence="2" id="KW-0812">Transmembrane</keyword>
<feature type="transmembrane region" description="Helical" evidence="2">
    <location>
        <begin position="351"/>
        <end position="371"/>
    </location>
</feature>
<dbReference type="PANTHER" id="PTHR23526:SF2">
    <property type="entry name" value="MAJOR FACILITATOR SUPERFAMILY (MFS) PROFILE DOMAIN-CONTAINING PROTEIN"/>
    <property type="match status" value="1"/>
</dbReference>
<dbReference type="Proteomes" id="UP001157946">
    <property type="component" value="Unassembled WGS sequence"/>
</dbReference>
<name>A0AA45WMC2_9BACL</name>
<evidence type="ECO:0000256" key="1">
    <source>
        <dbReference type="ARBA" id="ARBA00004651"/>
    </source>
</evidence>
<evidence type="ECO:0000313" key="4">
    <source>
        <dbReference type="Proteomes" id="UP001157946"/>
    </source>
</evidence>
<feature type="transmembrane region" description="Helical" evidence="2">
    <location>
        <begin position="78"/>
        <end position="98"/>
    </location>
</feature>
<dbReference type="Gene3D" id="1.20.1250.20">
    <property type="entry name" value="MFS general substrate transporter like domains"/>
    <property type="match status" value="1"/>
</dbReference>
<gene>
    <name evidence="3" type="ORF">SAMN06265361_102515</name>
</gene>
<feature type="transmembrane region" description="Helical" evidence="2">
    <location>
        <begin position="250"/>
        <end position="270"/>
    </location>
</feature>
<feature type="transmembrane region" description="Helical" evidence="2">
    <location>
        <begin position="104"/>
        <end position="126"/>
    </location>
</feature>
<feature type="transmembrane region" description="Helical" evidence="2">
    <location>
        <begin position="21"/>
        <end position="42"/>
    </location>
</feature>
<dbReference type="PANTHER" id="PTHR23526">
    <property type="entry name" value="INTEGRAL MEMBRANE TRANSPORT PROTEIN-RELATED"/>
    <property type="match status" value="1"/>
</dbReference>
<dbReference type="AlphaFoldDB" id="A0AA45WMC2"/>
<dbReference type="InterPro" id="IPR052528">
    <property type="entry name" value="Sugar_transport-like"/>
</dbReference>
<protein>
    <submittedName>
        <fullName evidence="3">MFS transporter, YQGE family, putative transporter</fullName>
    </submittedName>
</protein>
<comment type="subcellular location">
    <subcellularLocation>
        <location evidence="1">Cell membrane</location>
        <topology evidence="1">Multi-pass membrane protein</topology>
    </subcellularLocation>
</comment>
<dbReference type="InterPro" id="IPR036259">
    <property type="entry name" value="MFS_trans_sf"/>
</dbReference>
<dbReference type="Pfam" id="PF07690">
    <property type="entry name" value="MFS_1"/>
    <property type="match status" value="1"/>
</dbReference>
<keyword evidence="2" id="KW-0472">Membrane</keyword>
<dbReference type="InterPro" id="IPR011701">
    <property type="entry name" value="MFS"/>
</dbReference>
<dbReference type="EMBL" id="FXTU01000002">
    <property type="protein sequence ID" value="SMP13906.1"/>
    <property type="molecule type" value="Genomic_DNA"/>
</dbReference>
<proteinExistence type="predicted"/>
<keyword evidence="4" id="KW-1185">Reference proteome</keyword>
<reference evidence="3" key="1">
    <citation type="submission" date="2017-05" db="EMBL/GenBank/DDBJ databases">
        <authorList>
            <person name="Varghese N."/>
            <person name="Submissions S."/>
        </authorList>
    </citation>
    <scope>NUCLEOTIDE SEQUENCE</scope>
    <source>
        <strain evidence="3">DSM 45262</strain>
    </source>
</reference>
<evidence type="ECO:0000256" key="2">
    <source>
        <dbReference type="SAM" id="Phobius"/>
    </source>
</evidence>
<evidence type="ECO:0000313" key="3">
    <source>
        <dbReference type="EMBL" id="SMP13906.1"/>
    </source>
</evidence>
<dbReference type="RefSeq" id="WP_102993089.1">
    <property type="nucleotide sequence ID" value="NZ_FXTU01000002.1"/>
</dbReference>
<dbReference type="GO" id="GO:0022857">
    <property type="term" value="F:transmembrane transporter activity"/>
    <property type="evidence" value="ECO:0007669"/>
    <property type="project" value="InterPro"/>
</dbReference>
<feature type="transmembrane region" description="Helical" evidence="2">
    <location>
        <begin position="307"/>
        <end position="331"/>
    </location>
</feature>
<dbReference type="SUPFAM" id="SSF103473">
    <property type="entry name" value="MFS general substrate transporter"/>
    <property type="match status" value="1"/>
</dbReference>
<sequence length="419" mass="47032">MRRINTWSKLDRSAWLLLLENGLFAVATALSGTFVNVFLWKIKKDWSMISWFNLIHFVVAALTFVVAGWMVKKVDRVVSIRLGVAILSLFYLVVWLLGKNAASYVYLLGALLGLGAGFFWLAYNVLYFEITERDNRDIFNGANGLITSITGIVAPFISGLLIRNMGQVRGYHFIFGLSLSIFLAAVVVSFLFKARLARGEFQLARVVRLLGKRDAHWRYVGLAMAAQGLREGVFSFLIGLLVYVTTKDEFTVGSFYTVGSLVSMLSYFVVGKMMKPKSRNMFILVGALMMGLVILPFAFHMSEWTMWVMGVGGALFYPFYLAPLTSTVFDVIGETKQSAALRVEYVVSRELMLNVGRVTGILLFILWVAQIKDPTELRWFVLVIGFTQLLTWLAIRKVPLVGRAKKRLPANPAHQGTGR</sequence>
<feature type="transmembrane region" description="Helical" evidence="2">
    <location>
        <begin position="282"/>
        <end position="301"/>
    </location>
</feature>
<keyword evidence="2" id="KW-1133">Transmembrane helix</keyword>
<feature type="transmembrane region" description="Helical" evidence="2">
    <location>
        <begin position="377"/>
        <end position="395"/>
    </location>
</feature>
<feature type="transmembrane region" description="Helical" evidence="2">
    <location>
        <begin position="217"/>
        <end position="244"/>
    </location>
</feature>
<feature type="transmembrane region" description="Helical" evidence="2">
    <location>
        <begin position="138"/>
        <end position="162"/>
    </location>
</feature>
<dbReference type="GO" id="GO:0005886">
    <property type="term" value="C:plasma membrane"/>
    <property type="evidence" value="ECO:0007669"/>
    <property type="project" value="UniProtKB-SubCell"/>
</dbReference>
<accession>A0AA45WMC2</accession>
<organism evidence="3 4">
    <name type="scientific">Laceyella tengchongensis</name>
    <dbReference type="NCBI Taxonomy" id="574699"/>
    <lineage>
        <taxon>Bacteria</taxon>
        <taxon>Bacillati</taxon>
        <taxon>Bacillota</taxon>
        <taxon>Bacilli</taxon>
        <taxon>Bacillales</taxon>
        <taxon>Thermoactinomycetaceae</taxon>
        <taxon>Laceyella</taxon>
    </lineage>
</organism>
<feature type="transmembrane region" description="Helical" evidence="2">
    <location>
        <begin position="48"/>
        <end position="71"/>
    </location>
</feature>